<gene>
    <name evidence="1" type="ORF">GBAR_LOCUS8608</name>
</gene>
<dbReference type="InterPro" id="IPR018800">
    <property type="entry name" value="PRCC"/>
</dbReference>
<dbReference type="AlphaFoldDB" id="A0AA35RMS6"/>
<evidence type="ECO:0000313" key="1">
    <source>
        <dbReference type="EMBL" id="CAI8013623.1"/>
    </source>
</evidence>
<dbReference type="Proteomes" id="UP001174909">
    <property type="component" value="Unassembled WGS sequence"/>
</dbReference>
<dbReference type="PANTHER" id="PTHR13621">
    <property type="entry name" value="PROLINE-RICH PROTEIN PRCC"/>
    <property type="match status" value="1"/>
</dbReference>
<dbReference type="GO" id="GO:0005634">
    <property type="term" value="C:nucleus"/>
    <property type="evidence" value="ECO:0007669"/>
    <property type="project" value="TreeGrafter"/>
</dbReference>
<dbReference type="PANTHER" id="PTHR13621:SF2">
    <property type="entry name" value="PROLINE-RICH PROTEIN PRCC"/>
    <property type="match status" value="1"/>
</dbReference>
<proteinExistence type="predicted"/>
<reference evidence="1" key="1">
    <citation type="submission" date="2023-03" db="EMBL/GenBank/DDBJ databases">
        <authorList>
            <person name="Steffen K."/>
            <person name="Cardenas P."/>
        </authorList>
    </citation>
    <scope>NUCLEOTIDE SEQUENCE</scope>
</reference>
<organism evidence="1 2">
    <name type="scientific">Geodia barretti</name>
    <name type="common">Barrett's horny sponge</name>
    <dbReference type="NCBI Taxonomy" id="519541"/>
    <lineage>
        <taxon>Eukaryota</taxon>
        <taxon>Metazoa</taxon>
        <taxon>Porifera</taxon>
        <taxon>Demospongiae</taxon>
        <taxon>Heteroscleromorpha</taxon>
        <taxon>Tetractinellida</taxon>
        <taxon>Astrophorina</taxon>
        <taxon>Geodiidae</taxon>
        <taxon>Geodia</taxon>
    </lineage>
</organism>
<dbReference type="Pfam" id="PF10253">
    <property type="entry name" value="PRCC"/>
    <property type="match status" value="1"/>
</dbReference>
<feature type="non-terminal residue" evidence="1">
    <location>
        <position position="1"/>
    </location>
</feature>
<evidence type="ECO:0000313" key="2">
    <source>
        <dbReference type="Proteomes" id="UP001174909"/>
    </source>
</evidence>
<accession>A0AA35RMS6</accession>
<sequence length="133" mass="15289">MPHFSVSFSPKLNYTPFTSTIPLSLSLSLCVCQLRRLAGGSHKRRGREDALNNIVDILGDEVMEDVRVYQRHYGEDPSITKLYKVDNSKLKTPTSNQKRKHQITWLAHEAKERELDLQKHWAVGSQARKDSRS</sequence>
<dbReference type="EMBL" id="CASHTH010001281">
    <property type="protein sequence ID" value="CAI8013623.1"/>
    <property type="molecule type" value="Genomic_DNA"/>
</dbReference>
<name>A0AA35RMS6_GEOBA</name>
<protein>
    <submittedName>
        <fullName evidence="1">Proline-rich protein PRCC</fullName>
    </submittedName>
</protein>
<comment type="caution">
    <text evidence="1">The sequence shown here is derived from an EMBL/GenBank/DDBJ whole genome shotgun (WGS) entry which is preliminary data.</text>
</comment>
<keyword evidence="2" id="KW-1185">Reference proteome</keyword>